<dbReference type="SUPFAM" id="SSF46689">
    <property type="entry name" value="Homeodomain-like"/>
    <property type="match status" value="1"/>
</dbReference>
<gene>
    <name evidence="4" type="ORF">DI533_22260</name>
</gene>
<dbReference type="Pfam" id="PF00440">
    <property type="entry name" value="TetR_N"/>
    <property type="match status" value="1"/>
</dbReference>
<protein>
    <recommendedName>
        <fullName evidence="3">HTH tetR-type domain-containing protein</fullName>
    </recommendedName>
</protein>
<evidence type="ECO:0000313" key="5">
    <source>
        <dbReference type="Proteomes" id="UP000248975"/>
    </source>
</evidence>
<dbReference type="Gene3D" id="1.10.357.10">
    <property type="entry name" value="Tetracycline Repressor, domain 2"/>
    <property type="match status" value="1"/>
</dbReference>
<feature type="domain" description="HTH tetR-type" evidence="3">
    <location>
        <begin position="34"/>
        <end position="94"/>
    </location>
</feature>
<dbReference type="Proteomes" id="UP000248975">
    <property type="component" value="Unassembled WGS sequence"/>
</dbReference>
<name>A0A2W5TFM3_CERSP</name>
<evidence type="ECO:0000256" key="1">
    <source>
        <dbReference type="ARBA" id="ARBA00023125"/>
    </source>
</evidence>
<feature type="DNA-binding region" description="H-T-H motif" evidence="2">
    <location>
        <begin position="57"/>
        <end position="76"/>
    </location>
</feature>
<dbReference type="GO" id="GO:0003677">
    <property type="term" value="F:DNA binding"/>
    <property type="evidence" value="ECO:0007669"/>
    <property type="project" value="UniProtKB-UniRule"/>
</dbReference>
<sequence>MVRQAAPKRAPVKPEPVDAARLATPRLPRRAPGKLRFELLVDAVDRLLAEHDASVISIQDIAEAADVPAPSIYHFFPSTAAAFVALAQRYLSVFQAMYSEPLNHTALVGWEDIFRAKGGAAVDYFNTNIVSRKLFLGSDYSWQVRLADIQSNRTLATHIVGDYDRHFIVADREALVDKVEIAIGIGDSVWSFSYLHHGYVTDTYREEAFHAFHAYLRGYIPEYARKRSEARAG</sequence>
<dbReference type="InterPro" id="IPR001647">
    <property type="entry name" value="HTH_TetR"/>
</dbReference>
<dbReference type="EMBL" id="QFQS01000024">
    <property type="protein sequence ID" value="PZQ94437.1"/>
    <property type="molecule type" value="Genomic_DNA"/>
</dbReference>
<keyword evidence="1 2" id="KW-0238">DNA-binding</keyword>
<organism evidence="4 5">
    <name type="scientific">Cereibacter sphaeroides</name>
    <name type="common">Rhodobacter sphaeroides</name>
    <dbReference type="NCBI Taxonomy" id="1063"/>
    <lineage>
        <taxon>Bacteria</taxon>
        <taxon>Pseudomonadati</taxon>
        <taxon>Pseudomonadota</taxon>
        <taxon>Alphaproteobacteria</taxon>
        <taxon>Rhodobacterales</taxon>
        <taxon>Paracoccaceae</taxon>
        <taxon>Cereibacter</taxon>
    </lineage>
</organism>
<reference evidence="4 5" key="1">
    <citation type="submission" date="2017-08" db="EMBL/GenBank/DDBJ databases">
        <title>Infants hospitalized years apart are colonized by the same room-sourced microbial strains.</title>
        <authorList>
            <person name="Brooks B."/>
            <person name="Olm M.R."/>
            <person name="Firek B.A."/>
            <person name="Baker R."/>
            <person name="Thomas B.C."/>
            <person name="Morowitz M.J."/>
            <person name="Banfield J.F."/>
        </authorList>
    </citation>
    <scope>NUCLEOTIDE SEQUENCE [LARGE SCALE GENOMIC DNA]</scope>
    <source>
        <strain evidence="4">S2_003_000_R2_11</strain>
    </source>
</reference>
<dbReference type="AlphaFoldDB" id="A0A2W5TFM3"/>
<proteinExistence type="predicted"/>
<evidence type="ECO:0000313" key="4">
    <source>
        <dbReference type="EMBL" id="PZQ94437.1"/>
    </source>
</evidence>
<accession>A0A2W5TFM3</accession>
<evidence type="ECO:0000259" key="3">
    <source>
        <dbReference type="PROSITE" id="PS50977"/>
    </source>
</evidence>
<evidence type="ECO:0000256" key="2">
    <source>
        <dbReference type="PROSITE-ProRule" id="PRU00335"/>
    </source>
</evidence>
<dbReference type="InterPro" id="IPR009057">
    <property type="entry name" value="Homeodomain-like_sf"/>
</dbReference>
<dbReference type="PROSITE" id="PS50977">
    <property type="entry name" value="HTH_TETR_2"/>
    <property type="match status" value="1"/>
</dbReference>
<comment type="caution">
    <text evidence="4">The sequence shown here is derived from an EMBL/GenBank/DDBJ whole genome shotgun (WGS) entry which is preliminary data.</text>
</comment>